<dbReference type="AlphaFoldDB" id="A0A3N1KXP8"/>
<dbReference type="EMBL" id="RJKX01000017">
    <property type="protein sequence ID" value="ROP83360.1"/>
    <property type="molecule type" value="Genomic_DNA"/>
</dbReference>
<accession>A0A3N1KXP8</accession>
<evidence type="ECO:0000313" key="2">
    <source>
        <dbReference type="EMBL" id="ROP83360.1"/>
    </source>
</evidence>
<gene>
    <name evidence="2" type="ORF">EDC65_4894</name>
</gene>
<dbReference type="Pfam" id="PF01850">
    <property type="entry name" value="PIN"/>
    <property type="match status" value="1"/>
</dbReference>
<evidence type="ECO:0000313" key="3">
    <source>
        <dbReference type="Proteomes" id="UP000278222"/>
    </source>
</evidence>
<feature type="domain" description="PIN" evidence="1">
    <location>
        <begin position="4"/>
        <end position="118"/>
    </location>
</feature>
<proteinExistence type="predicted"/>
<comment type="caution">
    <text evidence="2">The sequence shown here is derived from an EMBL/GenBank/DDBJ whole genome shotgun (WGS) entry which is preliminary data.</text>
</comment>
<dbReference type="RefSeq" id="WP_123694532.1">
    <property type="nucleotide sequence ID" value="NZ_RJKX01000017.1"/>
</dbReference>
<dbReference type="Gene3D" id="3.40.50.1010">
    <property type="entry name" value="5'-nuclease"/>
    <property type="match status" value="1"/>
</dbReference>
<dbReference type="CDD" id="cd18692">
    <property type="entry name" value="PIN_VapC-like"/>
    <property type="match status" value="1"/>
</dbReference>
<dbReference type="InterPro" id="IPR029060">
    <property type="entry name" value="PIN-like_dom_sf"/>
</dbReference>
<dbReference type="SUPFAM" id="SSF88723">
    <property type="entry name" value="PIN domain-like"/>
    <property type="match status" value="1"/>
</dbReference>
<dbReference type="OrthoDB" id="163436at2"/>
<dbReference type="InterPro" id="IPR002716">
    <property type="entry name" value="PIN_dom"/>
</dbReference>
<organism evidence="2 3">
    <name type="scientific">Stella humosa</name>
    <dbReference type="NCBI Taxonomy" id="94"/>
    <lineage>
        <taxon>Bacteria</taxon>
        <taxon>Pseudomonadati</taxon>
        <taxon>Pseudomonadota</taxon>
        <taxon>Alphaproteobacteria</taxon>
        <taxon>Rhodospirillales</taxon>
        <taxon>Stellaceae</taxon>
        <taxon>Stella</taxon>
    </lineage>
</organism>
<dbReference type="Proteomes" id="UP000278222">
    <property type="component" value="Unassembled WGS sequence"/>
</dbReference>
<reference evidence="2 3" key="1">
    <citation type="submission" date="2018-11" db="EMBL/GenBank/DDBJ databases">
        <title>Genomic Encyclopedia of Type Strains, Phase IV (KMG-IV): sequencing the most valuable type-strain genomes for metagenomic binning, comparative biology and taxonomic classification.</title>
        <authorList>
            <person name="Goeker M."/>
        </authorList>
    </citation>
    <scope>NUCLEOTIDE SEQUENCE [LARGE SCALE GENOMIC DNA]</scope>
    <source>
        <strain evidence="2 3">DSM 5900</strain>
    </source>
</reference>
<protein>
    <submittedName>
        <fullName evidence="2">Putative nucleic acid-binding protein</fullName>
    </submittedName>
</protein>
<evidence type="ECO:0000259" key="1">
    <source>
        <dbReference type="Pfam" id="PF01850"/>
    </source>
</evidence>
<name>A0A3N1KXP8_9PROT</name>
<sequence length="147" mass="15939">MRVALDTNVLAYAEGVNGIERRDVAIDLIGRLPAGSIVLPVQVLGELFNVLVRKAGRTRVQAREALLRWSDTFPALETSPEVMAIAVDLAADHQMGIWDSVVLAAAAKARCRLLLSGDLQDGFTWHGVTVANPFAADRHTLLRAITE</sequence>
<keyword evidence="3" id="KW-1185">Reference proteome</keyword>